<evidence type="ECO:0000313" key="2">
    <source>
        <dbReference type="EMBL" id="GKU97810.1"/>
    </source>
</evidence>
<proteinExistence type="predicted"/>
<name>A0AAV5IKE0_9ROSI</name>
<reference evidence="2 3" key="1">
    <citation type="journal article" date="2021" name="Commun. Biol.">
        <title>The genome of Shorea leprosula (Dipterocarpaceae) highlights the ecological relevance of drought in aseasonal tropical rainforests.</title>
        <authorList>
            <person name="Ng K.K.S."/>
            <person name="Kobayashi M.J."/>
            <person name="Fawcett J.A."/>
            <person name="Hatakeyama M."/>
            <person name="Paape T."/>
            <person name="Ng C.H."/>
            <person name="Ang C.C."/>
            <person name="Tnah L.H."/>
            <person name="Lee C.T."/>
            <person name="Nishiyama T."/>
            <person name="Sese J."/>
            <person name="O'Brien M.J."/>
            <person name="Copetti D."/>
            <person name="Mohd Noor M.I."/>
            <person name="Ong R.C."/>
            <person name="Putra M."/>
            <person name="Sireger I.Z."/>
            <person name="Indrioko S."/>
            <person name="Kosugi Y."/>
            <person name="Izuno A."/>
            <person name="Isagi Y."/>
            <person name="Lee S.L."/>
            <person name="Shimizu K.K."/>
        </authorList>
    </citation>
    <scope>NUCLEOTIDE SEQUENCE [LARGE SCALE GENOMIC DNA]</scope>
    <source>
        <strain evidence="2">214</strain>
    </source>
</reference>
<feature type="compositionally biased region" description="Basic and acidic residues" evidence="1">
    <location>
        <begin position="27"/>
        <end position="58"/>
    </location>
</feature>
<dbReference type="Proteomes" id="UP001054252">
    <property type="component" value="Unassembled WGS sequence"/>
</dbReference>
<accession>A0AAV5IKE0</accession>
<evidence type="ECO:0000313" key="3">
    <source>
        <dbReference type="Proteomes" id="UP001054252"/>
    </source>
</evidence>
<dbReference type="AlphaFoldDB" id="A0AAV5IKE0"/>
<comment type="caution">
    <text evidence="2">The sequence shown here is derived from an EMBL/GenBank/DDBJ whole genome shotgun (WGS) entry which is preliminary data.</text>
</comment>
<dbReference type="EMBL" id="BPVZ01000012">
    <property type="protein sequence ID" value="GKU97810.1"/>
    <property type="molecule type" value="Genomic_DNA"/>
</dbReference>
<gene>
    <name evidence="2" type="ORF">SLEP1_g10895</name>
</gene>
<sequence>MLEAGPKGKDQEQCNVPTRGELTGTGAERRPVGVTEEQRQQASPEKKPNLLPQREKQKWGKKKRWG</sequence>
<evidence type="ECO:0000256" key="1">
    <source>
        <dbReference type="SAM" id="MobiDB-lite"/>
    </source>
</evidence>
<organism evidence="2 3">
    <name type="scientific">Rubroshorea leprosula</name>
    <dbReference type="NCBI Taxonomy" id="152421"/>
    <lineage>
        <taxon>Eukaryota</taxon>
        <taxon>Viridiplantae</taxon>
        <taxon>Streptophyta</taxon>
        <taxon>Embryophyta</taxon>
        <taxon>Tracheophyta</taxon>
        <taxon>Spermatophyta</taxon>
        <taxon>Magnoliopsida</taxon>
        <taxon>eudicotyledons</taxon>
        <taxon>Gunneridae</taxon>
        <taxon>Pentapetalae</taxon>
        <taxon>rosids</taxon>
        <taxon>malvids</taxon>
        <taxon>Malvales</taxon>
        <taxon>Dipterocarpaceae</taxon>
        <taxon>Rubroshorea</taxon>
    </lineage>
</organism>
<feature type="compositionally biased region" description="Basic and acidic residues" evidence="1">
    <location>
        <begin position="1"/>
        <end position="12"/>
    </location>
</feature>
<protein>
    <submittedName>
        <fullName evidence="2">Uncharacterized protein</fullName>
    </submittedName>
</protein>
<feature type="region of interest" description="Disordered" evidence="1">
    <location>
        <begin position="1"/>
        <end position="66"/>
    </location>
</feature>
<keyword evidence="3" id="KW-1185">Reference proteome</keyword>